<dbReference type="SUPFAM" id="SSF57667">
    <property type="entry name" value="beta-beta-alpha zinc fingers"/>
    <property type="match status" value="5"/>
</dbReference>
<proteinExistence type="predicted"/>
<evidence type="ECO:0000256" key="3">
    <source>
        <dbReference type="ARBA" id="ARBA00022737"/>
    </source>
</evidence>
<keyword evidence="5" id="KW-0862">Zinc</keyword>
<dbReference type="Pfam" id="PF00096">
    <property type="entry name" value="zf-C2H2"/>
    <property type="match status" value="5"/>
</dbReference>
<keyword evidence="2" id="KW-0479">Metal-binding</keyword>
<keyword evidence="6" id="KW-0238">DNA-binding</keyword>
<feature type="domain" description="C2H2-type" evidence="9">
    <location>
        <begin position="460"/>
        <end position="489"/>
    </location>
</feature>
<dbReference type="Proteomes" id="UP000326759">
    <property type="component" value="Unassembled WGS sequence"/>
</dbReference>
<evidence type="ECO:0000256" key="8">
    <source>
        <dbReference type="PROSITE-ProRule" id="PRU00042"/>
    </source>
</evidence>
<dbReference type="InterPro" id="IPR036236">
    <property type="entry name" value="Znf_C2H2_sf"/>
</dbReference>
<feature type="domain" description="C2H2-type" evidence="9">
    <location>
        <begin position="432"/>
        <end position="459"/>
    </location>
</feature>
<dbReference type="OrthoDB" id="6077919at2759"/>
<dbReference type="PANTHER" id="PTHR24390">
    <property type="entry name" value="ZINC FINGER PROTEIN"/>
    <property type="match status" value="1"/>
</dbReference>
<feature type="domain" description="C2H2-type" evidence="9">
    <location>
        <begin position="674"/>
        <end position="703"/>
    </location>
</feature>
<evidence type="ECO:0000256" key="5">
    <source>
        <dbReference type="ARBA" id="ARBA00022833"/>
    </source>
</evidence>
<sequence length="834" mass="92966">MNVQSKDSIRSLSIPVISCSSQVINPTLRGADVTTLHSDELIVPDIHTNSSRPSTSYIGSENRKEIEYSIESLADSNLLGQGDFDESVIAVPIQLVQLSQSSPSSIPHSQSSSLSSQLPFSIGKNLVRESNITSTGFNAPIVFRSNSDGTKSIFIDATNINVSDGEGGILSLEHKLIEDSSSQSNLNEREVILQLDDDSTINFNQLAANHVMPPNVILSANGYHYVSSKEIDGTESQVFLPHTDGGGFDSAIAIDSIAGDSNLLSSQLMVTNLLKSDSNLDDKIPDTQTITIDRNHSARVLDDVDPPIGLGPWTCKRCGLTLDRWAQFKKHEKKHVEDKPYTCTKCSEAFNIKNQLEAHKVMSHTGDPLSVGVHVIKTEPTDNPPTTFDCKKCSGTFNSALQLKNHSLLHKKVKKLTAKPRKKVTNRSVFEKKCTDCGKAFLKPSQLVRHMRIHTGERPFKCTYPGCERAFNQKGTMLIHMDIHYGKKSHKCDLCGKSFVQKSHMNRVHPLSKSDEPRYYCAECPCVFKRSNSLNAHVSRVHILETFVVPNSSKTSNDIQDVEKQVNVIENKSDHNMNTSGKDAVVVAASKGDNGLENKSLSVVDGDILQQALKNSGLAQSKDVNGVKVEKLNDSDDERNLQTVKIMTIQDRVQEGNVRRYSVQVRLQGDTRWYICDFKDCKKEFKKPSDLVRHMRVHTHEKPYKCTKCARAFSIKATLMSHMKTHLLEKEFSVHTGTKPYKCPLCPKLFRTISHRKAHMLSHSQSAYRLHNIKKKNMPLPDIPLQEPILITSEELSVPKAFLSHTSKCTREIVHTCAHIAIVNLRLIPIARNT</sequence>
<feature type="domain" description="C2H2-type" evidence="9">
    <location>
        <begin position="388"/>
        <end position="415"/>
    </location>
</feature>
<dbReference type="EMBL" id="SEYY01008881">
    <property type="protein sequence ID" value="KAB7501994.1"/>
    <property type="molecule type" value="Genomic_DNA"/>
</dbReference>
<evidence type="ECO:0000259" key="9">
    <source>
        <dbReference type="PROSITE" id="PS50157"/>
    </source>
</evidence>
<evidence type="ECO:0000256" key="1">
    <source>
        <dbReference type="ARBA" id="ARBA00004123"/>
    </source>
</evidence>
<keyword evidence="3" id="KW-0677">Repeat</keyword>
<feature type="domain" description="C2H2-type" evidence="9">
    <location>
        <begin position="341"/>
        <end position="369"/>
    </location>
</feature>
<dbReference type="PANTHER" id="PTHR24390:SF159">
    <property type="entry name" value="GROWTH FACTOR INDEPENDENT 1 TRANSCRIPTIONAL REPRESSOR"/>
    <property type="match status" value="1"/>
</dbReference>
<keyword evidence="11" id="KW-1185">Reference proteome</keyword>
<dbReference type="FunFam" id="3.30.160.60:FF:001818">
    <property type="entry name" value="GDNF-inducible zinc finger protein 1 isoform X1"/>
    <property type="match status" value="1"/>
</dbReference>
<dbReference type="FunFam" id="3.30.160.60:FF:002343">
    <property type="entry name" value="Zinc finger protein 33A"/>
    <property type="match status" value="1"/>
</dbReference>
<accession>A0A5N5T5T8</accession>
<keyword evidence="4 8" id="KW-0863">Zinc-finger</keyword>
<dbReference type="GO" id="GO:0008270">
    <property type="term" value="F:zinc ion binding"/>
    <property type="evidence" value="ECO:0007669"/>
    <property type="project" value="UniProtKB-KW"/>
</dbReference>
<protein>
    <submittedName>
        <fullName evidence="10">Zinc finger protein</fullName>
    </submittedName>
</protein>
<feature type="domain" description="C2H2-type" evidence="9">
    <location>
        <begin position="741"/>
        <end position="768"/>
    </location>
</feature>
<evidence type="ECO:0000256" key="2">
    <source>
        <dbReference type="ARBA" id="ARBA00022723"/>
    </source>
</evidence>
<dbReference type="GO" id="GO:0006357">
    <property type="term" value="P:regulation of transcription by RNA polymerase II"/>
    <property type="evidence" value="ECO:0007669"/>
    <property type="project" value="TreeGrafter"/>
</dbReference>
<feature type="domain" description="C2H2-type" evidence="9">
    <location>
        <begin position="519"/>
        <end position="547"/>
    </location>
</feature>
<organism evidence="10 11">
    <name type="scientific">Armadillidium nasatum</name>
    <dbReference type="NCBI Taxonomy" id="96803"/>
    <lineage>
        <taxon>Eukaryota</taxon>
        <taxon>Metazoa</taxon>
        <taxon>Ecdysozoa</taxon>
        <taxon>Arthropoda</taxon>
        <taxon>Crustacea</taxon>
        <taxon>Multicrustacea</taxon>
        <taxon>Malacostraca</taxon>
        <taxon>Eumalacostraca</taxon>
        <taxon>Peracarida</taxon>
        <taxon>Isopoda</taxon>
        <taxon>Oniscidea</taxon>
        <taxon>Crinocheta</taxon>
        <taxon>Armadillidiidae</taxon>
        <taxon>Armadillidium</taxon>
    </lineage>
</organism>
<evidence type="ECO:0000313" key="10">
    <source>
        <dbReference type="EMBL" id="KAB7501994.1"/>
    </source>
</evidence>
<dbReference type="GO" id="GO:0005634">
    <property type="term" value="C:nucleus"/>
    <property type="evidence" value="ECO:0007669"/>
    <property type="project" value="UniProtKB-SubCell"/>
</dbReference>
<feature type="domain" description="C2H2-type" evidence="9">
    <location>
        <begin position="313"/>
        <end position="340"/>
    </location>
</feature>
<evidence type="ECO:0000256" key="6">
    <source>
        <dbReference type="ARBA" id="ARBA00023125"/>
    </source>
</evidence>
<dbReference type="SMART" id="SM00355">
    <property type="entry name" value="ZnF_C2H2"/>
    <property type="match status" value="10"/>
</dbReference>
<dbReference type="GO" id="GO:0000978">
    <property type="term" value="F:RNA polymerase II cis-regulatory region sequence-specific DNA binding"/>
    <property type="evidence" value="ECO:0007669"/>
    <property type="project" value="TreeGrafter"/>
</dbReference>
<evidence type="ECO:0000313" key="11">
    <source>
        <dbReference type="Proteomes" id="UP000326759"/>
    </source>
</evidence>
<dbReference type="GO" id="GO:0003700">
    <property type="term" value="F:DNA-binding transcription factor activity"/>
    <property type="evidence" value="ECO:0007669"/>
    <property type="project" value="TreeGrafter"/>
</dbReference>
<name>A0A5N5T5T8_9CRUS</name>
<keyword evidence="7" id="KW-0539">Nucleus</keyword>
<dbReference type="AlphaFoldDB" id="A0A5N5T5T8"/>
<feature type="domain" description="C2H2-type" evidence="9">
    <location>
        <begin position="490"/>
        <end position="517"/>
    </location>
</feature>
<dbReference type="PROSITE" id="PS50157">
    <property type="entry name" value="ZINC_FINGER_C2H2_2"/>
    <property type="match status" value="10"/>
</dbReference>
<feature type="domain" description="C2H2-type" evidence="9">
    <location>
        <begin position="704"/>
        <end position="740"/>
    </location>
</feature>
<dbReference type="FunFam" id="3.30.160.60:FF:000446">
    <property type="entry name" value="Zinc finger protein"/>
    <property type="match status" value="1"/>
</dbReference>
<dbReference type="PROSITE" id="PS00028">
    <property type="entry name" value="ZINC_FINGER_C2H2_1"/>
    <property type="match status" value="9"/>
</dbReference>
<evidence type="ECO:0000256" key="7">
    <source>
        <dbReference type="ARBA" id="ARBA00023242"/>
    </source>
</evidence>
<gene>
    <name evidence="10" type="ORF">Anas_00412</name>
</gene>
<comment type="subcellular location">
    <subcellularLocation>
        <location evidence="1">Nucleus</location>
    </subcellularLocation>
</comment>
<dbReference type="InterPro" id="IPR013087">
    <property type="entry name" value="Znf_C2H2_type"/>
</dbReference>
<evidence type="ECO:0000256" key="4">
    <source>
        <dbReference type="ARBA" id="ARBA00022771"/>
    </source>
</evidence>
<reference evidence="10 11" key="1">
    <citation type="journal article" date="2019" name="PLoS Biol.">
        <title>Sex chromosomes control vertical transmission of feminizing Wolbachia symbionts in an isopod.</title>
        <authorList>
            <person name="Becking T."/>
            <person name="Chebbi M.A."/>
            <person name="Giraud I."/>
            <person name="Moumen B."/>
            <person name="Laverre T."/>
            <person name="Caubet Y."/>
            <person name="Peccoud J."/>
            <person name="Gilbert C."/>
            <person name="Cordaux R."/>
        </authorList>
    </citation>
    <scope>NUCLEOTIDE SEQUENCE [LARGE SCALE GENOMIC DNA]</scope>
    <source>
        <strain evidence="10">ANa2</strain>
        <tissue evidence="10">Whole body excluding digestive tract and cuticle</tissue>
    </source>
</reference>
<comment type="caution">
    <text evidence="10">The sequence shown here is derived from an EMBL/GenBank/DDBJ whole genome shotgun (WGS) entry which is preliminary data.</text>
</comment>
<dbReference type="FunFam" id="3.30.160.60:FF:000100">
    <property type="entry name" value="Zinc finger 45-like"/>
    <property type="match status" value="2"/>
</dbReference>
<dbReference type="Gene3D" id="3.30.160.60">
    <property type="entry name" value="Classic Zinc Finger"/>
    <property type="match status" value="7"/>
</dbReference>